<reference evidence="7 8" key="1">
    <citation type="submission" date="2017-02" db="EMBL/GenBank/DDBJ databases">
        <authorList>
            <person name="Peterson S.W."/>
        </authorList>
    </citation>
    <scope>NUCLEOTIDE SEQUENCE [LARGE SCALE GENOMIC DNA]</scope>
    <source>
        <strain evidence="7 8">ATCC 700028</strain>
    </source>
</reference>
<keyword evidence="2 4" id="KW-0238">DNA-binding</keyword>
<dbReference type="PROSITE" id="PS51898">
    <property type="entry name" value="TYR_RECOMBINASE"/>
    <property type="match status" value="1"/>
</dbReference>
<evidence type="ECO:0000259" key="6">
    <source>
        <dbReference type="PROSITE" id="PS51900"/>
    </source>
</evidence>
<dbReference type="InterPro" id="IPR050090">
    <property type="entry name" value="Tyrosine_recombinase_XerCD"/>
</dbReference>
<feature type="domain" description="Tyr recombinase" evidence="5">
    <location>
        <begin position="101"/>
        <end position="269"/>
    </location>
</feature>
<sequence length="269" mass="31635">MNLLKEFLEWSRKEGNISLSTMEMYKSDIRDFRKFIGKIPFEDITEKEIVRYIEFLKGKYQERSINRKFTSLKQFYKYLLRKKIIDIYPLENIVIGKVDNKPGEMLEWGEIKAIYEACEKSPKGKRDQLIIKILCETGVLIVDILGMKLSDVREKEFKYFTILKNGKLTLVQLEERTSKELKDYVEIDRKSLIGDMDSDYIFYGLSRQNFRSRFIKAGEKAGIEREISPNMVRNTITQDKERSKDKSGEGLTLLEKIKKQYISIGIGDD</sequence>
<dbReference type="InterPro" id="IPR013762">
    <property type="entry name" value="Integrase-like_cat_sf"/>
</dbReference>
<dbReference type="InterPro" id="IPR004107">
    <property type="entry name" value="Integrase_SAM-like_N"/>
</dbReference>
<dbReference type="InterPro" id="IPR010998">
    <property type="entry name" value="Integrase_recombinase_N"/>
</dbReference>
<dbReference type="Gene3D" id="1.10.150.130">
    <property type="match status" value="1"/>
</dbReference>
<keyword evidence="3" id="KW-0233">DNA recombination</keyword>
<dbReference type="Pfam" id="PF00589">
    <property type="entry name" value="Phage_integrase"/>
    <property type="match status" value="1"/>
</dbReference>
<accession>A0A1T4L1V2</accession>
<dbReference type="EMBL" id="FUWX01000005">
    <property type="protein sequence ID" value="SJZ48712.1"/>
    <property type="molecule type" value="Genomic_DNA"/>
</dbReference>
<dbReference type="PANTHER" id="PTHR30349">
    <property type="entry name" value="PHAGE INTEGRASE-RELATED"/>
    <property type="match status" value="1"/>
</dbReference>
<dbReference type="Pfam" id="PF02899">
    <property type="entry name" value="Phage_int_SAM_1"/>
    <property type="match status" value="1"/>
</dbReference>
<dbReference type="PROSITE" id="PS51900">
    <property type="entry name" value="CB"/>
    <property type="match status" value="1"/>
</dbReference>
<gene>
    <name evidence="7" type="ORF">SAMN02745174_00724</name>
</gene>
<proteinExistence type="predicted"/>
<name>A0A1T4L1V2_9FUSO</name>
<dbReference type="Gene3D" id="1.10.443.10">
    <property type="entry name" value="Intergrase catalytic core"/>
    <property type="match status" value="1"/>
</dbReference>
<dbReference type="RefSeq" id="WP_078693254.1">
    <property type="nucleotide sequence ID" value="NZ_FUWX01000005.1"/>
</dbReference>
<keyword evidence="1" id="KW-0229">DNA integration</keyword>
<dbReference type="InterPro" id="IPR044068">
    <property type="entry name" value="CB"/>
</dbReference>
<evidence type="ECO:0000256" key="4">
    <source>
        <dbReference type="PROSITE-ProRule" id="PRU01248"/>
    </source>
</evidence>
<dbReference type="STRING" id="180163.SAMN02745174_00724"/>
<dbReference type="Proteomes" id="UP000191153">
    <property type="component" value="Unassembled WGS sequence"/>
</dbReference>
<evidence type="ECO:0000259" key="5">
    <source>
        <dbReference type="PROSITE" id="PS51898"/>
    </source>
</evidence>
<evidence type="ECO:0000256" key="1">
    <source>
        <dbReference type="ARBA" id="ARBA00022908"/>
    </source>
</evidence>
<dbReference type="InterPro" id="IPR011010">
    <property type="entry name" value="DNA_brk_join_enz"/>
</dbReference>
<feature type="domain" description="Core-binding (CB)" evidence="6">
    <location>
        <begin position="1"/>
        <end position="80"/>
    </location>
</feature>
<dbReference type="AlphaFoldDB" id="A0A1T4L1V2"/>
<dbReference type="GO" id="GO:0003677">
    <property type="term" value="F:DNA binding"/>
    <property type="evidence" value="ECO:0007669"/>
    <property type="project" value="UniProtKB-UniRule"/>
</dbReference>
<dbReference type="GO" id="GO:0015074">
    <property type="term" value="P:DNA integration"/>
    <property type="evidence" value="ECO:0007669"/>
    <property type="project" value="UniProtKB-KW"/>
</dbReference>
<evidence type="ECO:0000313" key="7">
    <source>
        <dbReference type="EMBL" id="SJZ48712.1"/>
    </source>
</evidence>
<evidence type="ECO:0000313" key="8">
    <source>
        <dbReference type="Proteomes" id="UP000191153"/>
    </source>
</evidence>
<dbReference type="InterPro" id="IPR002104">
    <property type="entry name" value="Integrase_catalytic"/>
</dbReference>
<dbReference type="PANTHER" id="PTHR30349:SF81">
    <property type="entry name" value="TYROSINE RECOMBINASE XERC"/>
    <property type="match status" value="1"/>
</dbReference>
<dbReference type="GO" id="GO:0006310">
    <property type="term" value="P:DNA recombination"/>
    <property type="evidence" value="ECO:0007669"/>
    <property type="project" value="UniProtKB-KW"/>
</dbReference>
<protein>
    <submittedName>
        <fullName evidence="7">Integrase/recombinase XerD</fullName>
    </submittedName>
</protein>
<evidence type="ECO:0000256" key="2">
    <source>
        <dbReference type="ARBA" id="ARBA00023125"/>
    </source>
</evidence>
<keyword evidence="8" id="KW-1185">Reference proteome</keyword>
<organism evidence="7 8">
    <name type="scientific">Cetobacterium ceti</name>
    <dbReference type="NCBI Taxonomy" id="180163"/>
    <lineage>
        <taxon>Bacteria</taxon>
        <taxon>Fusobacteriati</taxon>
        <taxon>Fusobacteriota</taxon>
        <taxon>Fusobacteriia</taxon>
        <taxon>Fusobacteriales</taxon>
        <taxon>Fusobacteriaceae</taxon>
        <taxon>Cetobacterium</taxon>
    </lineage>
</organism>
<dbReference type="SUPFAM" id="SSF56349">
    <property type="entry name" value="DNA breaking-rejoining enzymes"/>
    <property type="match status" value="1"/>
</dbReference>
<dbReference type="OrthoDB" id="9801717at2"/>
<evidence type="ECO:0000256" key="3">
    <source>
        <dbReference type="ARBA" id="ARBA00023172"/>
    </source>
</evidence>